<evidence type="ECO:0000259" key="2">
    <source>
        <dbReference type="PROSITE" id="PS51205"/>
    </source>
</evidence>
<dbReference type="GO" id="GO:0030139">
    <property type="term" value="C:endocytic vesicle"/>
    <property type="evidence" value="ECO:0007669"/>
    <property type="project" value="TreeGrafter"/>
</dbReference>
<feature type="compositionally biased region" description="Basic and acidic residues" evidence="1">
    <location>
        <begin position="563"/>
        <end position="580"/>
    </location>
</feature>
<dbReference type="GO" id="GO:0005829">
    <property type="term" value="C:cytosol"/>
    <property type="evidence" value="ECO:0007669"/>
    <property type="project" value="TreeGrafter"/>
</dbReference>
<dbReference type="Gene3D" id="1.20.1050.80">
    <property type="entry name" value="VPS9 domain"/>
    <property type="match status" value="1"/>
</dbReference>
<evidence type="ECO:0000313" key="4">
    <source>
        <dbReference type="Proteomes" id="UP000770015"/>
    </source>
</evidence>
<feature type="region of interest" description="Disordered" evidence="1">
    <location>
        <begin position="435"/>
        <end position="454"/>
    </location>
</feature>
<dbReference type="GO" id="GO:0016192">
    <property type="term" value="P:vesicle-mediated transport"/>
    <property type="evidence" value="ECO:0007669"/>
    <property type="project" value="InterPro"/>
</dbReference>
<dbReference type="Proteomes" id="UP000770015">
    <property type="component" value="Unassembled WGS sequence"/>
</dbReference>
<dbReference type="Pfam" id="PF02204">
    <property type="entry name" value="VPS9"/>
    <property type="match status" value="1"/>
</dbReference>
<dbReference type="InterPro" id="IPR037191">
    <property type="entry name" value="VPS9_dom_sf"/>
</dbReference>
<dbReference type="SUPFAM" id="SSF109993">
    <property type="entry name" value="VPS9 domain"/>
    <property type="match status" value="1"/>
</dbReference>
<evidence type="ECO:0000256" key="1">
    <source>
        <dbReference type="SAM" id="MobiDB-lite"/>
    </source>
</evidence>
<feature type="region of interest" description="Disordered" evidence="1">
    <location>
        <begin position="149"/>
        <end position="184"/>
    </location>
</feature>
<evidence type="ECO:0000313" key="3">
    <source>
        <dbReference type="EMBL" id="KAH6687352.1"/>
    </source>
</evidence>
<dbReference type="InterPro" id="IPR045046">
    <property type="entry name" value="Vps9-like"/>
</dbReference>
<feature type="domain" description="VPS9" evidence="2">
    <location>
        <begin position="242"/>
        <end position="398"/>
    </location>
</feature>
<dbReference type="GO" id="GO:0005085">
    <property type="term" value="F:guanyl-nucleotide exchange factor activity"/>
    <property type="evidence" value="ECO:0007669"/>
    <property type="project" value="InterPro"/>
</dbReference>
<dbReference type="SMART" id="SM00167">
    <property type="entry name" value="VPS9"/>
    <property type="match status" value="1"/>
</dbReference>
<sequence length="748" mass="80105">MAAVSISPAFMSATGPSKSPAARPTPARVPSYNADEFRRPLKAHTFNGSSSTDPLTRPPPAIKPDAPDAFETSAAIDEDDDSDGLDVARGSIDLSDLPIELVSLTDSFLESLTSKTHKSPPTIESVSQLFQDFYALASNHVNTHVSALASRQNRANSPAPTKTSTVSRLRAKAGSLGSKDKPLALPKTDTERQMITADELANKKKARKALEGKRAMLEEAVERRLCEGVYNRIYRHRTTQDEAQDDQLRSKTAALALVGIGPVDLGISIGEDVIDDPAATAQKIQEIRDWLQPARDDLIKMHEKRYPLGKLNHLKAAHKGIVDTIAHFHPSASADEIMPMLIYTLITLAPEHLNVISDVNFIQNFRWEPKLTGEAAYCLTNLEAAISFLQTVDLSTLRADELPQGPPKDVTAVPGTPKTETFPPAFPPGVTVADGTVETSHSTATGSKPSPSAAAAPVLKSAVQARNRRFSELVNGPAQAAQALGAASDAVLLSADQGLKNITNSLGDSYKFFLGKIRETQGAPTVTGEALVVPKTLDDARKLVSTPPPDEEGSVSGASSTHGADEADTWHRPPPRDDKMLNLIGGKKAPARDHSADSARSVSNPRKVLFSDSKERPSPTPSPAPSNSSSNPLENAVRTFGSSFNPIGRLSSMNVMRGFGRTASSPVAPTVKDGPVKQATEGGDLAAAFPDIAPALPPKETPKIKPPNRRFMDLQNPGDLKLGEVLELLRDYRRLATALKDRDAFESK</sequence>
<gene>
    <name evidence="3" type="ORF">F5X68DRAFT_239894</name>
</gene>
<feature type="compositionally biased region" description="Polar residues" evidence="1">
    <location>
        <begin position="149"/>
        <end position="167"/>
    </location>
</feature>
<feature type="region of interest" description="Disordered" evidence="1">
    <location>
        <begin position="1"/>
        <end position="68"/>
    </location>
</feature>
<dbReference type="InterPro" id="IPR003123">
    <property type="entry name" value="VPS9"/>
</dbReference>
<keyword evidence="4" id="KW-1185">Reference proteome</keyword>
<dbReference type="PANTHER" id="PTHR23101">
    <property type="entry name" value="RAB GDP/GTP EXCHANGE FACTOR"/>
    <property type="match status" value="1"/>
</dbReference>
<dbReference type="OrthoDB" id="10264848at2759"/>
<feature type="region of interest" description="Disordered" evidence="1">
    <location>
        <begin position="691"/>
        <end position="716"/>
    </location>
</feature>
<dbReference type="PANTHER" id="PTHR23101:SF97">
    <property type="entry name" value="DOMAIN PROTEIN, PUTATIVE (AFU_ORTHOLOGUE AFUA_2G10890)-RELATED"/>
    <property type="match status" value="1"/>
</dbReference>
<feature type="compositionally biased region" description="Low complexity" evidence="1">
    <location>
        <begin position="442"/>
        <end position="454"/>
    </location>
</feature>
<accession>A0A9P9AAH1</accession>
<dbReference type="GO" id="GO:0031267">
    <property type="term" value="F:small GTPase binding"/>
    <property type="evidence" value="ECO:0007669"/>
    <property type="project" value="TreeGrafter"/>
</dbReference>
<protein>
    <recommendedName>
        <fullName evidence="2">VPS9 domain-containing protein</fullName>
    </recommendedName>
</protein>
<dbReference type="AlphaFoldDB" id="A0A9P9AAH1"/>
<dbReference type="PROSITE" id="PS51205">
    <property type="entry name" value="VPS9"/>
    <property type="match status" value="1"/>
</dbReference>
<feature type="region of interest" description="Disordered" evidence="1">
    <location>
        <begin position="541"/>
        <end position="636"/>
    </location>
</feature>
<organism evidence="3 4">
    <name type="scientific">Plectosphaerella plurivora</name>
    <dbReference type="NCBI Taxonomy" id="936078"/>
    <lineage>
        <taxon>Eukaryota</taxon>
        <taxon>Fungi</taxon>
        <taxon>Dikarya</taxon>
        <taxon>Ascomycota</taxon>
        <taxon>Pezizomycotina</taxon>
        <taxon>Sordariomycetes</taxon>
        <taxon>Hypocreomycetidae</taxon>
        <taxon>Glomerellales</taxon>
        <taxon>Plectosphaerellaceae</taxon>
        <taxon>Plectosphaerella</taxon>
    </lineage>
</organism>
<dbReference type="EMBL" id="JAGSXJ010000011">
    <property type="protein sequence ID" value="KAH6687352.1"/>
    <property type="molecule type" value="Genomic_DNA"/>
</dbReference>
<comment type="caution">
    <text evidence="3">The sequence shown here is derived from an EMBL/GenBank/DDBJ whole genome shotgun (WGS) entry which is preliminary data.</text>
</comment>
<name>A0A9P9AAH1_9PEZI</name>
<reference evidence="3" key="1">
    <citation type="journal article" date="2021" name="Nat. Commun.">
        <title>Genetic determinants of endophytism in the Arabidopsis root mycobiome.</title>
        <authorList>
            <person name="Mesny F."/>
            <person name="Miyauchi S."/>
            <person name="Thiergart T."/>
            <person name="Pickel B."/>
            <person name="Atanasova L."/>
            <person name="Karlsson M."/>
            <person name="Huettel B."/>
            <person name="Barry K.W."/>
            <person name="Haridas S."/>
            <person name="Chen C."/>
            <person name="Bauer D."/>
            <person name="Andreopoulos W."/>
            <person name="Pangilinan J."/>
            <person name="LaButti K."/>
            <person name="Riley R."/>
            <person name="Lipzen A."/>
            <person name="Clum A."/>
            <person name="Drula E."/>
            <person name="Henrissat B."/>
            <person name="Kohler A."/>
            <person name="Grigoriev I.V."/>
            <person name="Martin F.M."/>
            <person name="Hacquard S."/>
        </authorList>
    </citation>
    <scope>NUCLEOTIDE SEQUENCE</scope>
    <source>
        <strain evidence="3">MPI-SDFR-AT-0117</strain>
    </source>
</reference>
<proteinExistence type="predicted"/>